<feature type="region of interest" description="Disordered" evidence="1">
    <location>
        <begin position="21"/>
        <end position="41"/>
    </location>
</feature>
<dbReference type="EMBL" id="UINC01086121">
    <property type="protein sequence ID" value="SVC34286.1"/>
    <property type="molecule type" value="Genomic_DNA"/>
</dbReference>
<sequence>RPGGDRRRQRRDRAVLLRRRAPEDVGRGCARGRPPPGAVHPVADLGAGHLRRRDAAVRGRAPGGGTLHRRQPAGPRGL</sequence>
<evidence type="ECO:0000313" key="2">
    <source>
        <dbReference type="EMBL" id="SVC34286.1"/>
    </source>
</evidence>
<feature type="non-terminal residue" evidence="2">
    <location>
        <position position="78"/>
    </location>
</feature>
<feature type="region of interest" description="Disordered" evidence="1">
    <location>
        <begin position="53"/>
        <end position="78"/>
    </location>
</feature>
<evidence type="ECO:0000256" key="1">
    <source>
        <dbReference type="SAM" id="MobiDB-lite"/>
    </source>
</evidence>
<organism evidence="2">
    <name type="scientific">marine metagenome</name>
    <dbReference type="NCBI Taxonomy" id="408172"/>
    <lineage>
        <taxon>unclassified sequences</taxon>
        <taxon>metagenomes</taxon>
        <taxon>ecological metagenomes</taxon>
    </lineage>
</organism>
<gene>
    <name evidence="2" type="ORF">METZ01_LOCUS287140</name>
</gene>
<dbReference type="AlphaFoldDB" id="A0A382LC65"/>
<reference evidence="2" key="1">
    <citation type="submission" date="2018-05" db="EMBL/GenBank/DDBJ databases">
        <authorList>
            <person name="Lanie J.A."/>
            <person name="Ng W.-L."/>
            <person name="Kazmierczak K.M."/>
            <person name="Andrzejewski T.M."/>
            <person name="Davidsen T.M."/>
            <person name="Wayne K.J."/>
            <person name="Tettelin H."/>
            <person name="Glass J.I."/>
            <person name="Rusch D."/>
            <person name="Podicherti R."/>
            <person name="Tsui H.-C.T."/>
            <person name="Winkler M.E."/>
        </authorList>
    </citation>
    <scope>NUCLEOTIDE SEQUENCE</scope>
</reference>
<accession>A0A382LC65</accession>
<proteinExistence type="predicted"/>
<protein>
    <submittedName>
        <fullName evidence="2">Uncharacterized protein</fullName>
    </submittedName>
</protein>
<feature type="non-terminal residue" evidence="2">
    <location>
        <position position="1"/>
    </location>
</feature>
<name>A0A382LC65_9ZZZZ</name>